<dbReference type="AlphaFoldDB" id="A0AAV3RVI2"/>
<feature type="domain" description="UBA" evidence="2">
    <location>
        <begin position="144"/>
        <end position="196"/>
    </location>
</feature>
<feature type="region of interest" description="Disordered" evidence="1">
    <location>
        <begin position="253"/>
        <end position="286"/>
    </location>
</feature>
<keyword evidence="4" id="KW-1185">Reference proteome</keyword>
<dbReference type="GO" id="GO:0003746">
    <property type="term" value="F:translation elongation factor activity"/>
    <property type="evidence" value="ECO:0007669"/>
    <property type="project" value="UniProtKB-KW"/>
</dbReference>
<dbReference type="Proteomes" id="UP001454036">
    <property type="component" value="Unassembled WGS sequence"/>
</dbReference>
<comment type="caution">
    <text evidence="3">The sequence shown here is derived from an EMBL/GenBank/DDBJ whole genome shotgun (WGS) entry which is preliminary data.</text>
</comment>
<name>A0AAV3RVI2_LITER</name>
<dbReference type="EMBL" id="BAABME010012026">
    <property type="protein sequence ID" value="GAA0184620.1"/>
    <property type="molecule type" value="Genomic_DNA"/>
</dbReference>
<feature type="compositionally biased region" description="Low complexity" evidence="1">
    <location>
        <begin position="422"/>
        <end position="432"/>
    </location>
</feature>
<dbReference type="Gene3D" id="1.10.8.10">
    <property type="entry name" value="DNA helicase RuvA subunit, C-terminal domain"/>
    <property type="match status" value="1"/>
</dbReference>
<dbReference type="PANTHER" id="PTHR35294:SF1">
    <property type="entry name" value="OS05G0409000 PROTEIN"/>
    <property type="match status" value="1"/>
</dbReference>
<gene>
    <name evidence="3" type="ORF">LIER_31908</name>
</gene>
<feature type="compositionally biased region" description="Basic residues" evidence="1">
    <location>
        <begin position="130"/>
        <end position="139"/>
    </location>
</feature>
<feature type="compositionally biased region" description="Low complexity" evidence="1">
    <location>
        <begin position="619"/>
        <end position="633"/>
    </location>
</feature>
<keyword evidence="3" id="KW-0251">Elongation factor</keyword>
<keyword evidence="3" id="KW-0648">Protein biosynthesis</keyword>
<evidence type="ECO:0000313" key="3">
    <source>
        <dbReference type="EMBL" id="GAA0184620.1"/>
    </source>
</evidence>
<feature type="compositionally biased region" description="Basic and acidic residues" evidence="1">
    <location>
        <begin position="67"/>
        <end position="76"/>
    </location>
</feature>
<accession>A0AAV3RVI2</accession>
<evidence type="ECO:0000256" key="1">
    <source>
        <dbReference type="SAM" id="MobiDB-lite"/>
    </source>
</evidence>
<evidence type="ECO:0000313" key="4">
    <source>
        <dbReference type="Proteomes" id="UP001454036"/>
    </source>
</evidence>
<feature type="compositionally biased region" description="Basic and acidic residues" evidence="1">
    <location>
        <begin position="119"/>
        <end position="129"/>
    </location>
</feature>
<dbReference type="InterPro" id="IPR015940">
    <property type="entry name" value="UBA"/>
</dbReference>
<dbReference type="PANTHER" id="PTHR35294">
    <property type="entry name" value="UBIQUITIN-ASSOCIATED/TRANSLATION ELONGATION FACTOR EF1B PROTEIN"/>
    <property type="match status" value="1"/>
</dbReference>
<dbReference type="PROSITE" id="PS50030">
    <property type="entry name" value="UBA"/>
    <property type="match status" value="1"/>
</dbReference>
<dbReference type="InterPro" id="IPR009060">
    <property type="entry name" value="UBA-like_sf"/>
</dbReference>
<evidence type="ECO:0000259" key="2">
    <source>
        <dbReference type="PROSITE" id="PS50030"/>
    </source>
</evidence>
<organism evidence="3 4">
    <name type="scientific">Lithospermum erythrorhizon</name>
    <name type="common">Purple gromwell</name>
    <name type="synonym">Lithospermum officinale var. erythrorhizon</name>
    <dbReference type="NCBI Taxonomy" id="34254"/>
    <lineage>
        <taxon>Eukaryota</taxon>
        <taxon>Viridiplantae</taxon>
        <taxon>Streptophyta</taxon>
        <taxon>Embryophyta</taxon>
        <taxon>Tracheophyta</taxon>
        <taxon>Spermatophyta</taxon>
        <taxon>Magnoliopsida</taxon>
        <taxon>eudicotyledons</taxon>
        <taxon>Gunneridae</taxon>
        <taxon>Pentapetalae</taxon>
        <taxon>asterids</taxon>
        <taxon>lamiids</taxon>
        <taxon>Boraginales</taxon>
        <taxon>Boraginaceae</taxon>
        <taxon>Boraginoideae</taxon>
        <taxon>Lithospermeae</taxon>
        <taxon>Lithospermum</taxon>
    </lineage>
</organism>
<feature type="region of interest" description="Disordered" evidence="1">
    <location>
        <begin position="615"/>
        <end position="635"/>
    </location>
</feature>
<reference evidence="3 4" key="1">
    <citation type="submission" date="2024-01" db="EMBL/GenBank/DDBJ databases">
        <title>The complete chloroplast genome sequence of Lithospermum erythrorhizon: insights into the phylogenetic relationship among Boraginaceae species and the maternal lineages of purple gromwells.</title>
        <authorList>
            <person name="Okada T."/>
            <person name="Watanabe K."/>
        </authorList>
    </citation>
    <scope>NUCLEOTIDE SEQUENCE [LARGE SCALE GENOMIC DNA]</scope>
</reference>
<sequence length="653" mass="70579">MSPASKSKSKDKKAAKEPSKTTLKPSGQGSSSGGIPGSGYNPLLGTFHTLESAMGSSPGPHVIGRFRNIDEPDDHGGNSIGSALEYDIVSNNDSWSGDSEDHKEKASHPPRPEVVPGADNDKREKIRQKNERKHQRQKERRAQELHERCTGYLMSRKLEALAQQLVGMGFSQERATMALIQNEGRVEESVNWLFESGEESDTHREHNLDNGNSLKINISEELARMADMENRYKCSKQEVERAVVACEGDLDKAEEGLRTQKQEPQTSPPKPEEAGDPPTVGSGKLPSAVNQNFVRTQPKLTALAGSAMQQRRDEKDLNYSKAVPTAGSVMDPKNMHSLKRIQPKAEWGKPQLSVSAEKRWSGAVPNPSLSYSLASPLQASPPPVKSEARYVAVGNEVKSLQLGSLREPVTMMHQPVNSKPNPTSSASSSPPGTAAGWYPINVESVKHNGLVPSIPGSRSLGSNSSTNPMYGQFQYQQQLPQSQFVSSSGSVESVISKSNPMWSRSGTSPTLAAASSLGLFSGLGTSGFSGSSSPVDWNNGSMLQLDYANIDWSVDRGSSLARSGALWPGMNSYPQNNNNHSHHTYDSFTSGLGIKASMRNGVPNGDSMSMARLQQDGVGTTETSGGGSREWTSPFEERDIFSLSRQFVSPPSL</sequence>
<dbReference type="Pfam" id="PF22562">
    <property type="entry name" value="UBA_7"/>
    <property type="match status" value="1"/>
</dbReference>
<protein>
    <submittedName>
        <fullName evidence="3">Translation elongation factor</fullName>
    </submittedName>
</protein>
<feature type="region of interest" description="Disordered" evidence="1">
    <location>
        <begin position="412"/>
        <end position="432"/>
    </location>
</feature>
<dbReference type="SUPFAM" id="SSF46934">
    <property type="entry name" value="UBA-like"/>
    <property type="match status" value="1"/>
</dbReference>
<dbReference type="SMART" id="SM00165">
    <property type="entry name" value="UBA"/>
    <property type="match status" value="1"/>
</dbReference>
<feature type="compositionally biased region" description="Basic and acidic residues" evidence="1">
    <location>
        <begin position="99"/>
        <end position="111"/>
    </location>
</feature>
<feature type="region of interest" description="Disordered" evidence="1">
    <location>
        <begin position="1"/>
        <end position="144"/>
    </location>
</feature>
<proteinExistence type="predicted"/>